<dbReference type="Proteomes" id="UP000758603">
    <property type="component" value="Unassembled WGS sequence"/>
</dbReference>
<sequence>MFLGLIHDKIGIWLCSSRVPVMDDSHDLRLAKEPNPNYLDPVPCIDKNRSAIGRLALKQGMMSGTTFQPASSSPRSYFASLKYRELGVLSQDVKAYYLAKSMGSKEEDEDYAARESAYMNTKFRSLLRHCIRWSKSRRCPRQDAFKKKKEGEPALLEVAARTGIDLGCHDTLSGEEFRHTFRHR</sequence>
<protein>
    <submittedName>
        <fullName evidence="1">Uncharacterized protein</fullName>
    </submittedName>
</protein>
<gene>
    <name evidence="1" type="ORF">BKA67DRAFT_531297</name>
</gene>
<evidence type="ECO:0000313" key="2">
    <source>
        <dbReference type="Proteomes" id="UP000758603"/>
    </source>
</evidence>
<proteinExistence type="predicted"/>
<organism evidence="1 2">
    <name type="scientific">Truncatella angustata</name>
    <dbReference type="NCBI Taxonomy" id="152316"/>
    <lineage>
        <taxon>Eukaryota</taxon>
        <taxon>Fungi</taxon>
        <taxon>Dikarya</taxon>
        <taxon>Ascomycota</taxon>
        <taxon>Pezizomycotina</taxon>
        <taxon>Sordariomycetes</taxon>
        <taxon>Xylariomycetidae</taxon>
        <taxon>Amphisphaeriales</taxon>
        <taxon>Sporocadaceae</taxon>
        <taxon>Truncatella</taxon>
    </lineage>
</organism>
<evidence type="ECO:0000313" key="1">
    <source>
        <dbReference type="EMBL" id="KAH6661235.1"/>
    </source>
</evidence>
<accession>A0A9P9A5E0</accession>
<keyword evidence="2" id="KW-1185">Reference proteome</keyword>
<dbReference type="AlphaFoldDB" id="A0A9P9A5E0"/>
<comment type="caution">
    <text evidence="1">The sequence shown here is derived from an EMBL/GenBank/DDBJ whole genome shotgun (WGS) entry which is preliminary data.</text>
</comment>
<reference evidence="1" key="1">
    <citation type="journal article" date="2021" name="Nat. Commun.">
        <title>Genetic determinants of endophytism in the Arabidopsis root mycobiome.</title>
        <authorList>
            <person name="Mesny F."/>
            <person name="Miyauchi S."/>
            <person name="Thiergart T."/>
            <person name="Pickel B."/>
            <person name="Atanasova L."/>
            <person name="Karlsson M."/>
            <person name="Huettel B."/>
            <person name="Barry K.W."/>
            <person name="Haridas S."/>
            <person name="Chen C."/>
            <person name="Bauer D."/>
            <person name="Andreopoulos W."/>
            <person name="Pangilinan J."/>
            <person name="LaButti K."/>
            <person name="Riley R."/>
            <person name="Lipzen A."/>
            <person name="Clum A."/>
            <person name="Drula E."/>
            <person name="Henrissat B."/>
            <person name="Kohler A."/>
            <person name="Grigoriev I.V."/>
            <person name="Martin F.M."/>
            <person name="Hacquard S."/>
        </authorList>
    </citation>
    <scope>NUCLEOTIDE SEQUENCE</scope>
    <source>
        <strain evidence="1">MPI-SDFR-AT-0073</strain>
    </source>
</reference>
<dbReference type="GeneID" id="70128257"/>
<dbReference type="EMBL" id="JAGPXC010000001">
    <property type="protein sequence ID" value="KAH6661235.1"/>
    <property type="molecule type" value="Genomic_DNA"/>
</dbReference>
<name>A0A9P9A5E0_9PEZI</name>
<dbReference type="RefSeq" id="XP_045965366.1">
    <property type="nucleotide sequence ID" value="XM_046099365.1"/>
</dbReference>